<dbReference type="InterPro" id="IPR011990">
    <property type="entry name" value="TPR-like_helical_dom_sf"/>
</dbReference>
<keyword evidence="5" id="KW-0812">Transmembrane</keyword>
<dbReference type="EMBL" id="JAERSE020000003">
    <property type="protein sequence ID" value="MCA6067790.1"/>
    <property type="molecule type" value="Genomic_DNA"/>
</dbReference>
<dbReference type="InterPro" id="IPR018060">
    <property type="entry name" value="HTH_AraC"/>
</dbReference>
<dbReference type="Pfam" id="PF12833">
    <property type="entry name" value="HTH_18"/>
    <property type="match status" value="1"/>
</dbReference>
<dbReference type="Pfam" id="PF13181">
    <property type="entry name" value="TPR_8"/>
    <property type="match status" value="2"/>
</dbReference>
<proteinExistence type="predicted"/>
<gene>
    <name evidence="7" type="ORF">JI747_011415</name>
</gene>
<keyword evidence="8" id="KW-1185">Reference proteome</keyword>
<organism evidence="7 8">
    <name type="scientific">Chryseobacterium tagetis</name>
    <dbReference type="NCBI Taxonomy" id="2801334"/>
    <lineage>
        <taxon>Bacteria</taxon>
        <taxon>Pseudomonadati</taxon>
        <taxon>Bacteroidota</taxon>
        <taxon>Flavobacteriia</taxon>
        <taxon>Flavobacteriales</taxon>
        <taxon>Weeksellaceae</taxon>
        <taxon>Chryseobacterium group</taxon>
        <taxon>Chryseobacterium</taxon>
    </lineage>
</organism>
<dbReference type="PROSITE" id="PS50005">
    <property type="entry name" value="TPR"/>
    <property type="match status" value="1"/>
</dbReference>
<keyword evidence="1" id="KW-0805">Transcription regulation</keyword>
<dbReference type="SUPFAM" id="SSF48452">
    <property type="entry name" value="TPR-like"/>
    <property type="match status" value="1"/>
</dbReference>
<feature type="repeat" description="TPR" evidence="4">
    <location>
        <begin position="66"/>
        <end position="99"/>
    </location>
</feature>
<evidence type="ECO:0000313" key="8">
    <source>
        <dbReference type="Proteomes" id="UP000618240"/>
    </source>
</evidence>
<protein>
    <submittedName>
        <fullName evidence="7">Helix-turn-helix domain-containing protein</fullName>
    </submittedName>
</protein>
<keyword evidence="4" id="KW-0802">TPR repeat</keyword>
<evidence type="ECO:0000256" key="5">
    <source>
        <dbReference type="SAM" id="Phobius"/>
    </source>
</evidence>
<keyword evidence="2" id="KW-0238">DNA-binding</keyword>
<dbReference type="PROSITE" id="PS01124">
    <property type="entry name" value="HTH_ARAC_FAMILY_2"/>
    <property type="match status" value="1"/>
</dbReference>
<reference evidence="7 8" key="1">
    <citation type="submission" date="2021-09" db="EMBL/GenBank/DDBJ databases">
        <title>Genome sequencing and assembly of Chryseobacterium sp. RG1.</title>
        <authorList>
            <person name="Chhetri G."/>
        </authorList>
    </citation>
    <scope>NUCLEOTIDE SEQUENCE [LARGE SCALE GENOMIC DNA]</scope>
    <source>
        <strain evidence="7 8">RG1</strain>
    </source>
</reference>
<name>A0ABS8A5B2_9FLAO</name>
<dbReference type="SUPFAM" id="SSF46689">
    <property type="entry name" value="Homeodomain-like"/>
    <property type="match status" value="1"/>
</dbReference>
<dbReference type="SMART" id="SM00028">
    <property type="entry name" value="TPR"/>
    <property type="match status" value="4"/>
</dbReference>
<dbReference type="Gene3D" id="1.25.40.10">
    <property type="entry name" value="Tetratricopeptide repeat domain"/>
    <property type="match status" value="3"/>
</dbReference>
<dbReference type="InterPro" id="IPR009057">
    <property type="entry name" value="Homeodomain-like_sf"/>
</dbReference>
<comment type="caution">
    <text evidence="7">The sequence shown here is derived from an EMBL/GenBank/DDBJ whole genome shotgun (WGS) entry which is preliminary data.</text>
</comment>
<dbReference type="RefSeq" id="WP_225688757.1">
    <property type="nucleotide sequence ID" value="NZ_JAERSE020000003.1"/>
</dbReference>
<accession>A0ABS8A5B2</accession>
<keyword evidence="3" id="KW-0804">Transcription</keyword>
<feature type="transmembrane region" description="Helical" evidence="5">
    <location>
        <begin position="339"/>
        <end position="357"/>
    </location>
</feature>
<sequence>MNILSKYIYVLLFLSSIVKGQNGSSELTKRFSDITEKATKGYTDIEPDYRILIKLCIEKKEYNIASLCYANLGQMYQRKGNFVTAISHFKKGIELGNQSVMKSGLASNMGALGTAYQEMGFSDESSDYIKKGISILEKSDDEDISKNITLGNLYSVLSFLNVSTTAKRISKADSLKYRLDLVQKALKYYQKTPQAYNKRSVGYINLASVLQDMERYDAAINALKQAFENNVRKNPRTYSRIYLGLALCHQGKQNYDSIIFYGNKFLKIGDKNDYEGQLAIYESLSEAYRETNDIELAELYDNKFLELDHKLNKNKLKSVTKEYKESSREKKELDIRVKLITYSGGFLLMLLITVIFYQRRKYKIQKKKFQNFRNGLTEVKHTADREEPKVNIKMTELIHNETEEHILKGLEEFERNSQFIKKGITLGGLATELKTNVRYLSEIIKKHKADNFTTYLNTLRINYITKKMETDPLYRKYKIGYLAELCGFATSPAFTKIFKDVTGMTPSSYLRLIEEEKRKDK</sequence>
<evidence type="ECO:0000256" key="3">
    <source>
        <dbReference type="ARBA" id="ARBA00023163"/>
    </source>
</evidence>
<dbReference type="SMART" id="SM00342">
    <property type="entry name" value="HTH_ARAC"/>
    <property type="match status" value="1"/>
</dbReference>
<dbReference type="PANTHER" id="PTHR43280">
    <property type="entry name" value="ARAC-FAMILY TRANSCRIPTIONAL REGULATOR"/>
    <property type="match status" value="1"/>
</dbReference>
<keyword evidence="5" id="KW-1133">Transmembrane helix</keyword>
<evidence type="ECO:0000256" key="4">
    <source>
        <dbReference type="PROSITE-ProRule" id="PRU00339"/>
    </source>
</evidence>
<keyword evidence="5" id="KW-0472">Membrane</keyword>
<evidence type="ECO:0000256" key="1">
    <source>
        <dbReference type="ARBA" id="ARBA00023015"/>
    </source>
</evidence>
<evidence type="ECO:0000259" key="6">
    <source>
        <dbReference type="PROSITE" id="PS01124"/>
    </source>
</evidence>
<evidence type="ECO:0000313" key="7">
    <source>
        <dbReference type="EMBL" id="MCA6067790.1"/>
    </source>
</evidence>
<dbReference type="Gene3D" id="1.10.10.60">
    <property type="entry name" value="Homeodomain-like"/>
    <property type="match status" value="2"/>
</dbReference>
<dbReference type="InterPro" id="IPR019734">
    <property type="entry name" value="TPR_rpt"/>
</dbReference>
<feature type="domain" description="HTH araC/xylS-type" evidence="6">
    <location>
        <begin position="404"/>
        <end position="512"/>
    </location>
</feature>
<dbReference type="Proteomes" id="UP000618240">
    <property type="component" value="Unassembled WGS sequence"/>
</dbReference>
<dbReference type="PANTHER" id="PTHR43280:SF2">
    <property type="entry name" value="HTH-TYPE TRANSCRIPTIONAL REGULATOR EXSA"/>
    <property type="match status" value="1"/>
</dbReference>
<evidence type="ECO:0000256" key="2">
    <source>
        <dbReference type="ARBA" id="ARBA00023125"/>
    </source>
</evidence>